<proteinExistence type="predicted"/>
<evidence type="ECO:0008006" key="4">
    <source>
        <dbReference type="Google" id="ProtNLM"/>
    </source>
</evidence>
<gene>
    <name evidence="2" type="ORF">SPHINGO391_390243</name>
</gene>
<dbReference type="RefSeq" id="WP_151990463.1">
    <property type="nucleotide sequence ID" value="NZ_LR701528.1"/>
</dbReference>
<feature type="signal peptide" evidence="1">
    <location>
        <begin position="1"/>
        <end position="20"/>
    </location>
</feature>
<feature type="chain" id="PRO_5022801623" description="PEGA domain-containing protein" evidence="1">
    <location>
        <begin position="21"/>
        <end position="170"/>
    </location>
</feature>
<dbReference type="AlphaFoldDB" id="A0A5E7YQ28"/>
<dbReference type="Proteomes" id="UP000326857">
    <property type="component" value="Unassembled WGS sequence"/>
</dbReference>
<evidence type="ECO:0000256" key="1">
    <source>
        <dbReference type="SAM" id="SignalP"/>
    </source>
</evidence>
<name>A0A5E7YQ28_9SPHN</name>
<evidence type="ECO:0000313" key="3">
    <source>
        <dbReference type="Proteomes" id="UP000326857"/>
    </source>
</evidence>
<sequence>MKKLSIGVIALLAANLGACATVLNGTHTSYTADSRPAGAAVKFSNGSSCTTPCKLEFRRKDDVRADITLPGYKPTYVLIQSKLAGSAFGNILLGGGVGAIVDGSNGASNRLYPRPLIVRLATVDSSDGAVLLDEKGNVVKTVKAHNDSVRADVSKTVGPRLAGLEGSDPQ</sequence>
<reference evidence="2 3" key="1">
    <citation type="submission" date="2019-09" db="EMBL/GenBank/DDBJ databases">
        <authorList>
            <person name="Dittami M. S."/>
        </authorList>
    </citation>
    <scope>NUCLEOTIDE SEQUENCE [LARGE SCALE GENOMIC DNA]</scope>
    <source>
        <strain evidence="2">SPHINGO391</strain>
    </source>
</reference>
<protein>
    <recommendedName>
        <fullName evidence="4">PEGA domain-containing protein</fullName>
    </recommendedName>
</protein>
<evidence type="ECO:0000313" key="2">
    <source>
        <dbReference type="EMBL" id="VVT08901.1"/>
    </source>
</evidence>
<keyword evidence="1" id="KW-0732">Signal</keyword>
<organism evidence="2 3">
    <name type="scientific">Sphingomonas aurantiaca</name>
    <dbReference type="NCBI Taxonomy" id="185949"/>
    <lineage>
        <taxon>Bacteria</taxon>
        <taxon>Pseudomonadati</taxon>
        <taxon>Pseudomonadota</taxon>
        <taxon>Alphaproteobacteria</taxon>
        <taxon>Sphingomonadales</taxon>
        <taxon>Sphingomonadaceae</taxon>
        <taxon>Sphingomonas</taxon>
    </lineage>
</organism>
<dbReference type="EMBL" id="CABVLI010000033">
    <property type="protein sequence ID" value="VVT08901.1"/>
    <property type="molecule type" value="Genomic_DNA"/>
</dbReference>
<accession>A0A5E7YQ28</accession>